<comment type="caution">
    <text evidence="2">The sequence shown here is derived from an EMBL/GenBank/DDBJ whole genome shotgun (WGS) entry which is preliminary data.</text>
</comment>
<keyword evidence="3" id="KW-1185">Reference proteome</keyword>
<evidence type="ECO:0000259" key="1">
    <source>
        <dbReference type="Pfam" id="PF06985"/>
    </source>
</evidence>
<sequence length="698" mass="80317">MSTTPFWKRFRFRIDAADLRSQTEDICMRCREIDFTSVFKMREFWQDGRFIARLHVLVYDRNCPVCCLFEDQSFIMNPNVNAAGGELRAFLAPGSFGVSSSGSVAQMPVALSVFPDHVGPISFWKSQGHLDNGLILLERAGSTRAVTLPEIEGTVVHAAHVNFVKIDTWLRQCHSLHNHVYDNEERPSTGRDPLYCIDCDTRAIVHIADNDSYFALSYVWGTTKPCVMSEDGVLPQNVSQVIEDALQVTKQLGHRYLWVDQYCITQKDDQAKRRQIASMDRVYAGAYATIVAAAGSDANYGLAGVSRPRVHEQRWVHLADISLFQSLPTLFRVLRDTTWVRRGWTYQEAILSRCCLYFTDYQVYYTCRDMTCREAFTSHQPLTHPKGSPRDRAGMMSPQIFRYEYQRTHEDRDTDFMDHVREYTSRNFTHEEDILDAFRGLLSRVKFFTFFGIPIMSTRLLTDISVNSAFAQGLWWCPLIKLMQRPTPLRRRHQFPSWSWAGWKGAVEYKNRYPVAVSADNEGFVNVDASKTHVRFWILDAQKNISTITEVIQTLEGKIIPEVSPILYVEARIYRLHFQPRITAPDSRDFDLCKCHPQSPHVGPALKSEDIMTIDMFSFEEPEVKANDPQKVFGKAWDCVLLFESTSGDRFLMIIDWDNDVAYRVGGLRLGSLTHDVFAKAHDFLNGVPHTMKRFMMK</sequence>
<reference evidence="2" key="1">
    <citation type="journal article" date="2021" name="Nat. Commun.">
        <title>Genetic determinants of endophytism in the Arabidopsis root mycobiome.</title>
        <authorList>
            <person name="Mesny F."/>
            <person name="Miyauchi S."/>
            <person name="Thiergart T."/>
            <person name="Pickel B."/>
            <person name="Atanasova L."/>
            <person name="Karlsson M."/>
            <person name="Huettel B."/>
            <person name="Barry K.W."/>
            <person name="Haridas S."/>
            <person name="Chen C."/>
            <person name="Bauer D."/>
            <person name="Andreopoulos W."/>
            <person name="Pangilinan J."/>
            <person name="LaButti K."/>
            <person name="Riley R."/>
            <person name="Lipzen A."/>
            <person name="Clum A."/>
            <person name="Drula E."/>
            <person name="Henrissat B."/>
            <person name="Kohler A."/>
            <person name="Grigoriev I.V."/>
            <person name="Martin F.M."/>
            <person name="Hacquard S."/>
        </authorList>
    </citation>
    <scope>NUCLEOTIDE SEQUENCE</scope>
    <source>
        <strain evidence="2">MPI-SDFR-AT-0120</strain>
    </source>
</reference>
<dbReference type="AlphaFoldDB" id="A0A8K0R7Y0"/>
<name>A0A8K0R7Y0_9PLEO</name>
<feature type="domain" description="Heterokaryon incompatibility" evidence="1">
    <location>
        <begin position="213"/>
        <end position="348"/>
    </location>
</feature>
<dbReference type="OrthoDB" id="5428863at2759"/>
<dbReference type="Proteomes" id="UP000813461">
    <property type="component" value="Unassembled WGS sequence"/>
</dbReference>
<dbReference type="Pfam" id="PF06985">
    <property type="entry name" value="HET"/>
    <property type="match status" value="1"/>
</dbReference>
<evidence type="ECO:0000313" key="2">
    <source>
        <dbReference type="EMBL" id="KAH7087036.1"/>
    </source>
</evidence>
<dbReference type="EMBL" id="JAGMVJ010000010">
    <property type="protein sequence ID" value="KAH7087036.1"/>
    <property type="molecule type" value="Genomic_DNA"/>
</dbReference>
<accession>A0A8K0R7Y0</accession>
<dbReference type="InterPro" id="IPR010730">
    <property type="entry name" value="HET"/>
</dbReference>
<organism evidence="2 3">
    <name type="scientific">Paraphoma chrysanthemicola</name>
    <dbReference type="NCBI Taxonomy" id="798071"/>
    <lineage>
        <taxon>Eukaryota</taxon>
        <taxon>Fungi</taxon>
        <taxon>Dikarya</taxon>
        <taxon>Ascomycota</taxon>
        <taxon>Pezizomycotina</taxon>
        <taxon>Dothideomycetes</taxon>
        <taxon>Pleosporomycetidae</taxon>
        <taxon>Pleosporales</taxon>
        <taxon>Pleosporineae</taxon>
        <taxon>Phaeosphaeriaceae</taxon>
        <taxon>Paraphoma</taxon>
    </lineage>
</organism>
<protein>
    <submittedName>
        <fullName evidence="2">Heterokaryon incompatibility protein-domain-containing protein</fullName>
    </submittedName>
</protein>
<proteinExistence type="predicted"/>
<gene>
    <name evidence="2" type="ORF">FB567DRAFT_58128</name>
</gene>
<dbReference type="PANTHER" id="PTHR33112">
    <property type="entry name" value="DOMAIN PROTEIN, PUTATIVE-RELATED"/>
    <property type="match status" value="1"/>
</dbReference>
<evidence type="ECO:0000313" key="3">
    <source>
        <dbReference type="Proteomes" id="UP000813461"/>
    </source>
</evidence>
<dbReference type="PANTHER" id="PTHR33112:SF1">
    <property type="entry name" value="HETEROKARYON INCOMPATIBILITY DOMAIN-CONTAINING PROTEIN"/>
    <property type="match status" value="1"/>
</dbReference>